<dbReference type="InterPro" id="IPR038770">
    <property type="entry name" value="Na+/solute_symporter_sf"/>
</dbReference>
<dbReference type="AlphaFoldDB" id="A0AA92EGN2"/>
<dbReference type="PANTHER" id="PTHR42751">
    <property type="entry name" value="SODIUM/HYDROGEN EXCHANGER FAMILY/TRKA DOMAIN PROTEIN"/>
    <property type="match status" value="1"/>
</dbReference>
<keyword evidence="6 7" id="KW-0472">Membrane</keyword>
<keyword evidence="9" id="KW-0614">Plasmid</keyword>
<dbReference type="Proteomes" id="UP000310553">
    <property type="component" value="Plasmid pUW386"/>
</dbReference>
<feature type="transmembrane region" description="Helical" evidence="7">
    <location>
        <begin position="312"/>
        <end position="335"/>
    </location>
</feature>
<proteinExistence type="inferred from homology"/>
<sequence>MHPDTPLLSTIIGGIVLAFVLGTIAQRLRLPPLVGYLCAGVMAGPFTPGFVADQSLAPQLAELGVILLMFGVGLHFSMKELLAVKSIAIPGAIGQIALATLMGMGLAWLLGWAWGPGLVFGLALSVASTVVLLKALEDRGIEGSHEGSHEGHIAVGWLIVEDLVMVVTLVLLPALAGVLGGAGSIAVGWWDVTEVLAITLGKVVAFAALMLVVGRRVIPWMLERIVRTGSRELFRLGVLATALGVAYGATVLFGVSFALGAFFAGMVLAESEFSQRAAEESLPLRDAFAVLFFVSVGMLFDPRVLIDDTWAVLGTVLIVVLGKSLAAFAVVRAFGHPARTALTISASLAQIGEFSFILIGLGIGLEILPARARGLLLAAAILSILLNPLMFALIDRLKREVPAEPAPAD</sequence>
<evidence type="ECO:0000256" key="1">
    <source>
        <dbReference type="ARBA" id="ARBA00004141"/>
    </source>
</evidence>
<feature type="transmembrane region" description="Helical" evidence="7">
    <location>
        <begin position="57"/>
        <end position="76"/>
    </location>
</feature>
<comment type="similarity">
    <text evidence="2">Belongs to the monovalent cation:proton antiporter 2 (CPA2) transporter (TC 2.A.37) family.</text>
</comment>
<dbReference type="GO" id="GO:0015297">
    <property type="term" value="F:antiporter activity"/>
    <property type="evidence" value="ECO:0007669"/>
    <property type="project" value="InterPro"/>
</dbReference>
<dbReference type="Gene3D" id="1.20.1530.20">
    <property type="match status" value="1"/>
</dbReference>
<feature type="transmembrane region" description="Helical" evidence="7">
    <location>
        <begin position="341"/>
        <end position="363"/>
    </location>
</feature>
<feature type="transmembrane region" description="Helical" evidence="7">
    <location>
        <begin position="282"/>
        <end position="300"/>
    </location>
</feature>
<feature type="transmembrane region" description="Helical" evidence="7">
    <location>
        <begin position="88"/>
        <end position="111"/>
    </location>
</feature>
<dbReference type="InterPro" id="IPR006153">
    <property type="entry name" value="Cation/H_exchanger_TM"/>
</dbReference>
<keyword evidence="4 7" id="KW-0812">Transmembrane</keyword>
<comment type="subcellular location">
    <subcellularLocation>
        <location evidence="1">Membrane</location>
        <topology evidence="1">Multi-pass membrane protein</topology>
    </subcellularLocation>
</comment>
<dbReference type="GO" id="GO:1902600">
    <property type="term" value="P:proton transmembrane transport"/>
    <property type="evidence" value="ECO:0007669"/>
    <property type="project" value="InterPro"/>
</dbReference>
<dbReference type="PANTHER" id="PTHR42751:SF1">
    <property type="entry name" value="CATION_PROTON ANTIPORTER YBAL-RELATED"/>
    <property type="match status" value="1"/>
</dbReference>
<organism evidence="9 10">
    <name type="scientific">Ralstonia solanacearum</name>
    <name type="common">Pseudomonas solanacearum</name>
    <dbReference type="NCBI Taxonomy" id="305"/>
    <lineage>
        <taxon>Bacteria</taxon>
        <taxon>Pseudomonadati</taxon>
        <taxon>Pseudomonadota</taxon>
        <taxon>Betaproteobacteria</taxon>
        <taxon>Burkholderiales</taxon>
        <taxon>Burkholderiaceae</taxon>
        <taxon>Ralstonia</taxon>
        <taxon>Ralstonia solanacearum species complex</taxon>
    </lineage>
</organism>
<name>A0AA92EGN2_RALSL</name>
<gene>
    <name evidence="9" type="ORF">E7Z57_21870</name>
</gene>
<dbReference type="EMBL" id="CP039340">
    <property type="protein sequence ID" value="QCX51668.1"/>
    <property type="molecule type" value="Genomic_DNA"/>
</dbReference>
<evidence type="ECO:0000256" key="3">
    <source>
        <dbReference type="ARBA" id="ARBA00022448"/>
    </source>
</evidence>
<evidence type="ECO:0000259" key="8">
    <source>
        <dbReference type="Pfam" id="PF00999"/>
    </source>
</evidence>
<evidence type="ECO:0000256" key="2">
    <source>
        <dbReference type="ARBA" id="ARBA00005551"/>
    </source>
</evidence>
<protein>
    <submittedName>
        <fullName evidence="9">Potassium transporter Kef</fullName>
    </submittedName>
</protein>
<feature type="transmembrane region" description="Helical" evidence="7">
    <location>
        <begin position="6"/>
        <end position="26"/>
    </location>
</feature>
<evidence type="ECO:0000256" key="4">
    <source>
        <dbReference type="ARBA" id="ARBA00022692"/>
    </source>
</evidence>
<evidence type="ECO:0000313" key="10">
    <source>
        <dbReference type="Proteomes" id="UP000310553"/>
    </source>
</evidence>
<feature type="transmembrane region" description="Helical" evidence="7">
    <location>
        <begin position="163"/>
        <end position="189"/>
    </location>
</feature>
<feature type="domain" description="Cation/H+ exchanger transmembrane" evidence="8">
    <location>
        <begin position="15"/>
        <end position="392"/>
    </location>
</feature>
<feature type="transmembrane region" description="Helical" evidence="7">
    <location>
        <begin position="195"/>
        <end position="213"/>
    </location>
</feature>
<evidence type="ECO:0000256" key="7">
    <source>
        <dbReference type="SAM" id="Phobius"/>
    </source>
</evidence>
<reference evidence="9 10" key="1">
    <citation type="submission" date="2019-04" db="EMBL/GenBank/DDBJ databases">
        <title>Complete Genome of UW386 and Higher Quality Genome of UW700.</title>
        <authorList>
            <person name="Jacobs J."/>
            <person name="Perez A."/>
            <person name="Steidl O."/>
            <person name="Allen C."/>
        </authorList>
    </citation>
    <scope>NUCLEOTIDE SEQUENCE [LARGE SCALE GENOMIC DNA]</scope>
    <source>
        <strain evidence="9 10">UW386</strain>
        <plasmid evidence="10">puw386</plasmid>
    </source>
</reference>
<evidence type="ECO:0000256" key="5">
    <source>
        <dbReference type="ARBA" id="ARBA00022989"/>
    </source>
</evidence>
<feature type="transmembrane region" description="Helical" evidence="7">
    <location>
        <begin position="117"/>
        <end position="136"/>
    </location>
</feature>
<dbReference type="Pfam" id="PF00999">
    <property type="entry name" value="Na_H_Exchanger"/>
    <property type="match status" value="1"/>
</dbReference>
<evidence type="ECO:0000256" key="6">
    <source>
        <dbReference type="ARBA" id="ARBA00023136"/>
    </source>
</evidence>
<dbReference type="GO" id="GO:0016020">
    <property type="term" value="C:membrane"/>
    <property type="evidence" value="ECO:0007669"/>
    <property type="project" value="UniProtKB-SubCell"/>
</dbReference>
<keyword evidence="5 7" id="KW-1133">Transmembrane helix</keyword>
<geneLocation type="plasmid" evidence="10">
    <name>puw386</name>
</geneLocation>
<feature type="transmembrane region" description="Helical" evidence="7">
    <location>
        <begin position="375"/>
        <end position="394"/>
    </location>
</feature>
<keyword evidence="3" id="KW-0813">Transport</keyword>
<evidence type="ECO:0000313" key="9">
    <source>
        <dbReference type="EMBL" id="QCX51668.1"/>
    </source>
</evidence>
<accession>A0AA92EGN2</accession>
<feature type="transmembrane region" description="Helical" evidence="7">
    <location>
        <begin position="233"/>
        <end position="262"/>
    </location>
</feature>